<name>A0ABP8PR18_9NOCA</name>
<sequence>MTERLGIGPDECLRRNPKLVYGRMTGWGQDGPLSQTAGHDATYLALTGALHAIGRADGPPVLPINLVGDYGGGGAFLVIGVLAAYINAQTTGRGQVVDAAILDGTLALSAPLHGMLAAGLWKDERGTNLLDSGRPWYDVYGTSDGKHVVIGPLEPQFFDEFAEQIGTSTTSKTRNDEASWPALRKEWSEAFAAQSRDHWQQTFEGTDACVAPILGLNEAPDHPHMRARDSFIEVDGVRQPAPAPRFSETPASVRSGPVPAGANTRAILSRFGFNDNEVDAMLQAKAAYQHTEE</sequence>
<dbReference type="Pfam" id="PF02515">
    <property type="entry name" value="CoA_transf_3"/>
    <property type="match status" value="1"/>
</dbReference>
<evidence type="ECO:0000313" key="1">
    <source>
        <dbReference type="EMBL" id="GAA4491292.1"/>
    </source>
</evidence>
<accession>A0ABP8PR18</accession>
<dbReference type="InterPro" id="IPR023606">
    <property type="entry name" value="CoA-Trfase_III_dom_1_sf"/>
</dbReference>
<dbReference type="EMBL" id="BAABFB010000088">
    <property type="protein sequence ID" value="GAA4491292.1"/>
    <property type="molecule type" value="Genomic_DNA"/>
</dbReference>
<evidence type="ECO:0000313" key="2">
    <source>
        <dbReference type="Proteomes" id="UP001501183"/>
    </source>
</evidence>
<dbReference type="SUPFAM" id="SSF89796">
    <property type="entry name" value="CoA-transferase family III (CaiB/BaiF)"/>
    <property type="match status" value="1"/>
</dbReference>
<gene>
    <name evidence="1" type="ORF">GCM10023094_55590</name>
</gene>
<dbReference type="PANTHER" id="PTHR48228:SF5">
    <property type="entry name" value="ALPHA-METHYLACYL-COA RACEMASE"/>
    <property type="match status" value="1"/>
</dbReference>
<proteinExistence type="predicted"/>
<organism evidence="1 2">
    <name type="scientific">Rhodococcus olei</name>
    <dbReference type="NCBI Taxonomy" id="2161675"/>
    <lineage>
        <taxon>Bacteria</taxon>
        <taxon>Bacillati</taxon>
        <taxon>Actinomycetota</taxon>
        <taxon>Actinomycetes</taxon>
        <taxon>Mycobacteriales</taxon>
        <taxon>Nocardiaceae</taxon>
        <taxon>Rhodococcus</taxon>
    </lineage>
</organism>
<dbReference type="InterPro" id="IPR050509">
    <property type="entry name" value="CoA-transferase_III"/>
</dbReference>
<comment type="caution">
    <text evidence="1">The sequence shown here is derived from an EMBL/GenBank/DDBJ whole genome shotgun (WGS) entry which is preliminary data.</text>
</comment>
<dbReference type="Proteomes" id="UP001501183">
    <property type="component" value="Unassembled WGS sequence"/>
</dbReference>
<dbReference type="PANTHER" id="PTHR48228">
    <property type="entry name" value="SUCCINYL-COA--D-CITRAMALATE COA-TRANSFERASE"/>
    <property type="match status" value="1"/>
</dbReference>
<evidence type="ECO:0008006" key="3">
    <source>
        <dbReference type="Google" id="ProtNLM"/>
    </source>
</evidence>
<dbReference type="Gene3D" id="3.40.50.10540">
    <property type="entry name" value="Crotonobetainyl-coa:carnitine coa-transferase, domain 1"/>
    <property type="match status" value="1"/>
</dbReference>
<dbReference type="InterPro" id="IPR003673">
    <property type="entry name" value="CoA-Trfase_fam_III"/>
</dbReference>
<reference evidence="2" key="1">
    <citation type="journal article" date="2019" name="Int. J. Syst. Evol. Microbiol.">
        <title>The Global Catalogue of Microorganisms (GCM) 10K type strain sequencing project: providing services to taxonomists for standard genome sequencing and annotation.</title>
        <authorList>
            <consortium name="The Broad Institute Genomics Platform"/>
            <consortium name="The Broad Institute Genome Sequencing Center for Infectious Disease"/>
            <person name="Wu L."/>
            <person name="Ma J."/>
        </authorList>
    </citation>
    <scope>NUCLEOTIDE SEQUENCE [LARGE SCALE GENOMIC DNA]</scope>
    <source>
        <strain evidence="2">JCM 32206</strain>
    </source>
</reference>
<keyword evidence="2" id="KW-1185">Reference proteome</keyword>
<protein>
    <recommendedName>
        <fullName evidence="3">Alpha-methylacyl-CoA racemase</fullName>
    </recommendedName>
</protein>
<dbReference type="InterPro" id="IPR044855">
    <property type="entry name" value="CoA-Trfase_III_dom3_sf"/>
</dbReference>
<dbReference type="Gene3D" id="3.30.1540.10">
    <property type="entry name" value="formyl-coa transferase, domain 3"/>
    <property type="match status" value="1"/>
</dbReference>